<dbReference type="InterPro" id="IPR050268">
    <property type="entry name" value="NADH-dep_flavin_reductase"/>
</dbReference>
<dbReference type="InterPro" id="IPR002563">
    <property type="entry name" value="Flavin_Rdtase-like_dom"/>
</dbReference>
<reference evidence="4 5" key="1">
    <citation type="journal article" date="2019" name="Int. J. Syst. Evol. Microbiol.">
        <title>The Global Catalogue of Microorganisms (GCM) 10K type strain sequencing project: providing services to taxonomists for standard genome sequencing and annotation.</title>
        <authorList>
            <consortium name="The Broad Institute Genomics Platform"/>
            <consortium name="The Broad Institute Genome Sequencing Center for Infectious Disease"/>
            <person name="Wu L."/>
            <person name="Ma J."/>
        </authorList>
    </citation>
    <scope>NUCLEOTIDE SEQUENCE [LARGE SCALE GENOMIC DNA]</scope>
    <source>
        <strain evidence="4 5">JCM 10649</strain>
    </source>
</reference>
<dbReference type="InterPro" id="IPR012349">
    <property type="entry name" value="Split_barrel_FMN-bd"/>
</dbReference>
<accession>A0ABN0ZW52</accession>
<dbReference type="SMART" id="SM00903">
    <property type="entry name" value="Flavin_Reduct"/>
    <property type="match status" value="1"/>
</dbReference>
<proteinExistence type="predicted"/>
<dbReference type="RefSeq" id="WP_344089559.1">
    <property type="nucleotide sequence ID" value="NZ_BAAAHB010000020.1"/>
</dbReference>
<dbReference type="Proteomes" id="UP001499895">
    <property type="component" value="Unassembled WGS sequence"/>
</dbReference>
<dbReference type="EMBL" id="BAAAHB010000020">
    <property type="protein sequence ID" value="GAA0460969.1"/>
    <property type="molecule type" value="Genomic_DNA"/>
</dbReference>
<protein>
    <submittedName>
        <fullName evidence="4">Flavin reductase family protein</fullName>
    </submittedName>
</protein>
<comment type="caution">
    <text evidence="4">The sequence shown here is derived from an EMBL/GenBank/DDBJ whole genome shotgun (WGS) entry which is preliminary data.</text>
</comment>
<sequence length="188" mass="19445">MTQGGQVSDLVTVRPPAAAPDGPHAMEPSTLRYVMSQFATGVTVLTVGGEHLHGMTANAFSSVSLASSSVLCCVDHSAVMHDSIVAAGHFAVSIMESGQEGLARYFADKKRPLGPAQFEEVAWAPGPRTGAPLLSGALAWLECEVTASHVSGDHSIFIGTVLGSSRGPGSKGLLFFDGAFHEGAARVR</sequence>
<evidence type="ECO:0000259" key="3">
    <source>
        <dbReference type="SMART" id="SM00903"/>
    </source>
</evidence>
<feature type="domain" description="Flavin reductase like" evidence="3">
    <location>
        <begin position="35"/>
        <end position="182"/>
    </location>
</feature>
<keyword evidence="5" id="KW-1185">Reference proteome</keyword>
<dbReference type="SUPFAM" id="SSF50475">
    <property type="entry name" value="FMN-binding split barrel"/>
    <property type="match status" value="1"/>
</dbReference>
<dbReference type="PANTHER" id="PTHR30466">
    <property type="entry name" value="FLAVIN REDUCTASE"/>
    <property type="match status" value="1"/>
</dbReference>
<evidence type="ECO:0000256" key="1">
    <source>
        <dbReference type="ARBA" id="ARBA00023002"/>
    </source>
</evidence>
<dbReference type="PANTHER" id="PTHR30466:SF1">
    <property type="entry name" value="FMN REDUCTASE (NADH) RUTF"/>
    <property type="match status" value="1"/>
</dbReference>
<dbReference type="Pfam" id="PF01613">
    <property type="entry name" value="Flavin_Reduct"/>
    <property type="match status" value="1"/>
</dbReference>
<evidence type="ECO:0000313" key="4">
    <source>
        <dbReference type="EMBL" id="GAA0460969.1"/>
    </source>
</evidence>
<gene>
    <name evidence="4" type="ORF">GCM10009544_24390</name>
</gene>
<dbReference type="Gene3D" id="2.30.110.10">
    <property type="entry name" value="Electron Transport, Fmn-binding Protein, Chain A"/>
    <property type="match status" value="1"/>
</dbReference>
<name>A0ABN0ZW52_9ACTN</name>
<evidence type="ECO:0000256" key="2">
    <source>
        <dbReference type="SAM" id="MobiDB-lite"/>
    </source>
</evidence>
<keyword evidence="1" id="KW-0560">Oxidoreductase</keyword>
<evidence type="ECO:0000313" key="5">
    <source>
        <dbReference type="Proteomes" id="UP001499895"/>
    </source>
</evidence>
<organism evidence="4 5">
    <name type="scientific">Streptomyces stramineus</name>
    <dbReference type="NCBI Taxonomy" id="173861"/>
    <lineage>
        <taxon>Bacteria</taxon>
        <taxon>Bacillati</taxon>
        <taxon>Actinomycetota</taxon>
        <taxon>Actinomycetes</taxon>
        <taxon>Kitasatosporales</taxon>
        <taxon>Streptomycetaceae</taxon>
        <taxon>Streptomyces</taxon>
    </lineage>
</organism>
<feature type="region of interest" description="Disordered" evidence="2">
    <location>
        <begin position="1"/>
        <end position="25"/>
    </location>
</feature>